<dbReference type="InParanoid" id="G0NSG5"/>
<keyword evidence="2" id="KW-1185">Reference proteome</keyword>
<dbReference type="EMBL" id="GL379938">
    <property type="protein sequence ID" value="EGT36796.1"/>
    <property type="molecule type" value="Genomic_DNA"/>
</dbReference>
<dbReference type="HOGENOM" id="CLU_1210721_0_0_1"/>
<sequence length="229" mass="27446">MRLKIMYIDSLQKHIDHQEILHEDATTNEQKEVIQRLLLRLRLTRIKFKECIQEYPQVQLTPEDIKDIDAELDARMETLETDYKNGLKNQIKLENGSKFHKYQAILKEEKDIINRFFFLCSDDKERTEDNFIEKCFKKINVIKGPFGEENPEETIKFYQMEIMAARIRKDKELKKFIDNNERVFFLDLMKLKFFPVTPDADPMDAVYNQFISISEDYNFIATERRKAGK</sequence>
<dbReference type="Proteomes" id="UP000008068">
    <property type="component" value="Unassembled WGS sequence"/>
</dbReference>
<name>G0NSG5_CAEBE</name>
<protein>
    <submittedName>
        <fullName evidence="1">Uncharacterized protein</fullName>
    </submittedName>
</protein>
<organism evidence="2">
    <name type="scientific">Caenorhabditis brenneri</name>
    <name type="common">Nematode worm</name>
    <dbReference type="NCBI Taxonomy" id="135651"/>
    <lineage>
        <taxon>Eukaryota</taxon>
        <taxon>Metazoa</taxon>
        <taxon>Ecdysozoa</taxon>
        <taxon>Nematoda</taxon>
        <taxon>Chromadorea</taxon>
        <taxon>Rhabditida</taxon>
        <taxon>Rhabditina</taxon>
        <taxon>Rhabditomorpha</taxon>
        <taxon>Rhabditoidea</taxon>
        <taxon>Rhabditidae</taxon>
        <taxon>Peloderinae</taxon>
        <taxon>Caenorhabditis</taxon>
    </lineage>
</organism>
<reference evidence="2" key="1">
    <citation type="submission" date="2011-07" db="EMBL/GenBank/DDBJ databases">
        <authorList>
            <consortium name="Caenorhabditis brenneri Sequencing and Analysis Consortium"/>
            <person name="Wilson R.K."/>
        </authorList>
    </citation>
    <scope>NUCLEOTIDE SEQUENCE [LARGE SCALE GENOMIC DNA]</scope>
    <source>
        <strain evidence="2">PB2801</strain>
    </source>
</reference>
<evidence type="ECO:0000313" key="1">
    <source>
        <dbReference type="EMBL" id="EGT36796.1"/>
    </source>
</evidence>
<dbReference type="AlphaFoldDB" id="G0NSG5"/>
<proteinExistence type="predicted"/>
<accession>G0NSG5</accession>
<gene>
    <name evidence="1" type="ORF">CAEBREN_15071</name>
</gene>
<evidence type="ECO:0000313" key="2">
    <source>
        <dbReference type="Proteomes" id="UP000008068"/>
    </source>
</evidence>